<dbReference type="GO" id="GO:0003723">
    <property type="term" value="F:RNA binding"/>
    <property type="evidence" value="ECO:0007669"/>
    <property type="project" value="UniProtKB-KW"/>
</dbReference>
<dbReference type="PANTHER" id="PTHR47959">
    <property type="entry name" value="ATP-DEPENDENT RNA HELICASE RHLE-RELATED"/>
    <property type="match status" value="1"/>
</dbReference>
<feature type="compositionally biased region" description="Basic and acidic residues" evidence="12">
    <location>
        <begin position="701"/>
        <end position="720"/>
    </location>
</feature>
<feature type="compositionally biased region" description="Acidic residues" evidence="12">
    <location>
        <begin position="1"/>
        <end position="20"/>
    </location>
</feature>
<gene>
    <name evidence="16" type="ORF">BV898_09582</name>
</gene>
<keyword evidence="9" id="KW-0539">Nucleus</keyword>
<dbReference type="PROSITE" id="PS00039">
    <property type="entry name" value="DEAD_ATP_HELICASE"/>
    <property type="match status" value="1"/>
</dbReference>
<dbReference type="FunFam" id="3.40.50.300:FF:000865">
    <property type="entry name" value="ATP-dependent RNA helicase DDX54"/>
    <property type="match status" value="1"/>
</dbReference>
<dbReference type="CDD" id="cd17959">
    <property type="entry name" value="DEADc_DDX54"/>
    <property type="match status" value="1"/>
</dbReference>
<dbReference type="EC" id="3.6.4.13" evidence="3"/>
<evidence type="ECO:0000256" key="6">
    <source>
        <dbReference type="ARBA" id="ARBA00022806"/>
    </source>
</evidence>
<keyword evidence="4" id="KW-0547">Nucleotide-binding</keyword>
<dbReference type="InterPro" id="IPR011545">
    <property type="entry name" value="DEAD/DEAH_box_helicase_dom"/>
</dbReference>
<evidence type="ECO:0000313" key="17">
    <source>
        <dbReference type="Proteomes" id="UP000192578"/>
    </source>
</evidence>
<proteinExistence type="inferred from homology"/>
<dbReference type="SUPFAM" id="SSF52540">
    <property type="entry name" value="P-loop containing nucleoside triphosphate hydrolases"/>
    <property type="match status" value="2"/>
</dbReference>
<feature type="domain" description="Helicase C-terminal" evidence="14">
    <location>
        <begin position="270"/>
        <end position="420"/>
    </location>
</feature>
<reference evidence="17" key="1">
    <citation type="submission" date="2017-01" db="EMBL/GenBank/DDBJ databases">
        <title>Comparative genomics of anhydrobiosis in the tardigrade Hypsibius dujardini.</title>
        <authorList>
            <person name="Yoshida Y."/>
            <person name="Koutsovoulos G."/>
            <person name="Laetsch D."/>
            <person name="Stevens L."/>
            <person name="Kumar S."/>
            <person name="Horikawa D."/>
            <person name="Ishino K."/>
            <person name="Komine S."/>
            <person name="Tomita M."/>
            <person name="Blaxter M."/>
            <person name="Arakawa K."/>
        </authorList>
    </citation>
    <scope>NUCLEOTIDE SEQUENCE [LARGE SCALE GENOMIC DNA]</scope>
    <source>
        <strain evidence="17">Z151</strain>
    </source>
</reference>
<dbReference type="GO" id="GO:0005829">
    <property type="term" value="C:cytosol"/>
    <property type="evidence" value="ECO:0007669"/>
    <property type="project" value="TreeGrafter"/>
</dbReference>
<dbReference type="PROSITE" id="PS51195">
    <property type="entry name" value="Q_MOTIF"/>
    <property type="match status" value="1"/>
</dbReference>
<evidence type="ECO:0000256" key="1">
    <source>
        <dbReference type="ARBA" id="ARBA00004604"/>
    </source>
</evidence>
<dbReference type="EMBL" id="MTYJ01000076">
    <property type="protein sequence ID" value="OQV16274.1"/>
    <property type="molecule type" value="Genomic_DNA"/>
</dbReference>
<dbReference type="AlphaFoldDB" id="A0A1W0WM44"/>
<dbReference type="InterPro" id="IPR014001">
    <property type="entry name" value="Helicase_ATP-bd"/>
</dbReference>
<dbReference type="GO" id="GO:0003724">
    <property type="term" value="F:RNA helicase activity"/>
    <property type="evidence" value="ECO:0007669"/>
    <property type="project" value="UniProtKB-EC"/>
</dbReference>
<dbReference type="InterPro" id="IPR033517">
    <property type="entry name" value="DDX54/DBP10_DEAD-box_helicase"/>
</dbReference>
<feature type="compositionally biased region" description="Basic residues" evidence="12">
    <location>
        <begin position="790"/>
        <end position="804"/>
    </location>
</feature>
<keyword evidence="6 16" id="KW-0347">Helicase</keyword>
<dbReference type="GO" id="GO:0005730">
    <property type="term" value="C:nucleolus"/>
    <property type="evidence" value="ECO:0007669"/>
    <property type="project" value="UniProtKB-SubCell"/>
</dbReference>
<feature type="domain" description="DEAD-box RNA helicase Q" evidence="15">
    <location>
        <begin position="40"/>
        <end position="68"/>
    </location>
</feature>
<dbReference type="InterPro" id="IPR012541">
    <property type="entry name" value="DBP10_C"/>
</dbReference>
<dbReference type="PROSITE" id="PS51192">
    <property type="entry name" value="HELICASE_ATP_BIND_1"/>
    <property type="match status" value="1"/>
</dbReference>
<evidence type="ECO:0000256" key="2">
    <source>
        <dbReference type="ARBA" id="ARBA00010379"/>
    </source>
</evidence>
<comment type="catalytic activity">
    <reaction evidence="10">
        <text>ATP + H2O = ADP + phosphate + H(+)</text>
        <dbReference type="Rhea" id="RHEA:13065"/>
        <dbReference type="ChEBI" id="CHEBI:15377"/>
        <dbReference type="ChEBI" id="CHEBI:15378"/>
        <dbReference type="ChEBI" id="CHEBI:30616"/>
        <dbReference type="ChEBI" id="CHEBI:43474"/>
        <dbReference type="ChEBI" id="CHEBI:456216"/>
        <dbReference type="EC" id="3.6.4.13"/>
    </reaction>
</comment>
<evidence type="ECO:0000256" key="11">
    <source>
        <dbReference type="PROSITE-ProRule" id="PRU00552"/>
    </source>
</evidence>
<evidence type="ECO:0000256" key="5">
    <source>
        <dbReference type="ARBA" id="ARBA00022801"/>
    </source>
</evidence>
<dbReference type="OrthoDB" id="10261375at2759"/>
<keyword evidence="5" id="KW-0378">Hydrolase</keyword>
<dbReference type="Pfam" id="PF00270">
    <property type="entry name" value="DEAD"/>
    <property type="match status" value="1"/>
</dbReference>
<dbReference type="GO" id="GO:0005524">
    <property type="term" value="F:ATP binding"/>
    <property type="evidence" value="ECO:0007669"/>
    <property type="project" value="UniProtKB-KW"/>
</dbReference>
<evidence type="ECO:0000256" key="9">
    <source>
        <dbReference type="ARBA" id="ARBA00023242"/>
    </source>
</evidence>
<accession>A0A1W0WM44</accession>
<evidence type="ECO:0000256" key="7">
    <source>
        <dbReference type="ARBA" id="ARBA00022840"/>
    </source>
</evidence>
<dbReference type="Pfam" id="PF08147">
    <property type="entry name" value="DBP10CT"/>
    <property type="match status" value="1"/>
</dbReference>
<feature type="compositionally biased region" description="Basic and acidic residues" evidence="12">
    <location>
        <begin position="762"/>
        <end position="789"/>
    </location>
</feature>
<dbReference type="InterPro" id="IPR027417">
    <property type="entry name" value="P-loop_NTPase"/>
</dbReference>
<evidence type="ECO:0000259" key="14">
    <source>
        <dbReference type="PROSITE" id="PS51194"/>
    </source>
</evidence>
<dbReference type="InterPro" id="IPR014014">
    <property type="entry name" value="RNA_helicase_DEAD_Q_motif"/>
</dbReference>
<dbReference type="SMART" id="SM00487">
    <property type="entry name" value="DEXDc"/>
    <property type="match status" value="1"/>
</dbReference>
<dbReference type="PROSITE" id="PS51194">
    <property type="entry name" value="HELICASE_CTER"/>
    <property type="match status" value="1"/>
</dbReference>
<organism evidence="16 17">
    <name type="scientific">Hypsibius exemplaris</name>
    <name type="common">Freshwater tardigrade</name>
    <dbReference type="NCBI Taxonomy" id="2072580"/>
    <lineage>
        <taxon>Eukaryota</taxon>
        <taxon>Metazoa</taxon>
        <taxon>Ecdysozoa</taxon>
        <taxon>Tardigrada</taxon>
        <taxon>Eutardigrada</taxon>
        <taxon>Parachela</taxon>
        <taxon>Hypsibioidea</taxon>
        <taxon>Hypsibiidae</taxon>
        <taxon>Hypsibius</taxon>
    </lineage>
</organism>
<dbReference type="PANTHER" id="PTHR47959:SF8">
    <property type="entry name" value="RNA HELICASE"/>
    <property type="match status" value="1"/>
</dbReference>
<comment type="subcellular location">
    <subcellularLocation>
        <location evidence="1">Nucleus</location>
        <location evidence="1">Nucleolus</location>
    </subcellularLocation>
</comment>
<sequence length="804" mass="91658">MTEREDEDEEEELLEVPDAEDSSHWRTLIQEQNRKNKKSGGFQAMGLSPSIFRAVLRKGYKVPTPIQRKSIPVIMDGRDVVAMARTGSGKTAAFLIPLLEKLKIHSPDKSPRAIVLSPTRELALQTYGFVRDLARFTDLNTTIILGGDRMEDQFEALHQKPDIIIATPGRLLHVLVEMNLQLSFIEYCVFDEADRLFEMGFEEQLKEVIHRMPSSRQTLMFSATLPKSIVEFAKGGLSDPVLLRLDVDNKLSENLKLSFLACREIDKPAALCSLFRTVLKPHEMTVVFTATKHHVEYLKELLTLCGIPCTCIYSSLDPAARKINLEKFRRRKCQVMIVTDIAARGVDIPDLDNVVNYHFPPQGKLFIHRVGRVARAGRVGHAYSLVAQDELPFMLDLHLFTGRSMLVATEQSAVDEDGLFGAIPQFVIDEEEDSIRKWHEESDELRGMVTVCSNGYKKYLATRPAPASESVSRVKKQYRDIKLAFHPTFKDRASGLEAQRMKILDGIKGYKAQSTIFELGGNHKSDGFLAMKAKRHIHEHTIQKQQRVSALRQEELKASQSAPRAGTEADTEDLDDAFADVIETRPSAKPFEKKKRKQPFIPYHSANYHSEKGLELEKRGFQQEAQSAMMDIHTDEADQMLRNQKQTKWDRKRKKFVQEDNSGDPKRKKIRTESGAWIPATYKSDLYEQWKKSHQIDYFDQKNRDSDGEDKPSALKDLRSVNKVLGAGRMRYQKSQSQTRQTPKDKRKFKPSSGRSDYGGPRSKDSIARDRGERDRQMSHLKARQEVNSKKKGGSKGKEKRGKR</sequence>
<evidence type="ECO:0000256" key="4">
    <source>
        <dbReference type="ARBA" id="ARBA00022741"/>
    </source>
</evidence>
<feature type="region of interest" description="Disordered" evidence="12">
    <location>
        <begin position="701"/>
        <end position="804"/>
    </location>
</feature>
<evidence type="ECO:0000256" key="3">
    <source>
        <dbReference type="ARBA" id="ARBA00012552"/>
    </source>
</evidence>
<evidence type="ECO:0000259" key="15">
    <source>
        <dbReference type="PROSITE" id="PS51195"/>
    </source>
</evidence>
<feature type="region of interest" description="Disordered" evidence="12">
    <location>
        <begin position="643"/>
        <end position="672"/>
    </location>
</feature>
<evidence type="ECO:0000256" key="8">
    <source>
        <dbReference type="ARBA" id="ARBA00022884"/>
    </source>
</evidence>
<dbReference type="InterPro" id="IPR001650">
    <property type="entry name" value="Helicase_C-like"/>
</dbReference>
<evidence type="ECO:0000256" key="12">
    <source>
        <dbReference type="SAM" id="MobiDB-lite"/>
    </source>
</evidence>
<feature type="region of interest" description="Disordered" evidence="12">
    <location>
        <begin position="547"/>
        <end position="572"/>
    </location>
</feature>
<dbReference type="InterPro" id="IPR000629">
    <property type="entry name" value="RNA-helicase_DEAD-box_CS"/>
</dbReference>
<evidence type="ECO:0000259" key="13">
    <source>
        <dbReference type="PROSITE" id="PS51192"/>
    </source>
</evidence>
<dbReference type="SMART" id="SM01123">
    <property type="entry name" value="DBP10CT"/>
    <property type="match status" value="1"/>
</dbReference>
<dbReference type="Proteomes" id="UP000192578">
    <property type="component" value="Unassembled WGS sequence"/>
</dbReference>
<protein>
    <recommendedName>
        <fullName evidence="3">RNA helicase</fullName>
        <ecNumber evidence="3">3.6.4.13</ecNumber>
    </recommendedName>
</protein>
<name>A0A1W0WM44_HYPEX</name>
<dbReference type="Gene3D" id="3.40.50.300">
    <property type="entry name" value="P-loop containing nucleotide triphosphate hydrolases"/>
    <property type="match status" value="2"/>
</dbReference>
<dbReference type="SMART" id="SM00490">
    <property type="entry name" value="HELICc"/>
    <property type="match status" value="1"/>
</dbReference>
<feature type="domain" description="Helicase ATP-binding" evidence="13">
    <location>
        <begin position="71"/>
        <end position="243"/>
    </location>
</feature>
<dbReference type="InterPro" id="IPR050079">
    <property type="entry name" value="DEAD_box_RNA_helicase"/>
</dbReference>
<evidence type="ECO:0000313" key="16">
    <source>
        <dbReference type="EMBL" id="OQV16274.1"/>
    </source>
</evidence>
<evidence type="ECO:0000256" key="10">
    <source>
        <dbReference type="ARBA" id="ARBA00047984"/>
    </source>
</evidence>
<dbReference type="CDD" id="cd18787">
    <property type="entry name" value="SF2_C_DEAD"/>
    <property type="match status" value="1"/>
</dbReference>
<keyword evidence="7" id="KW-0067">ATP-binding</keyword>
<feature type="short sequence motif" description="Q motif" evidence="11">
    <location>
        <begin position="40"/>
        <end position="68"/>
    </location>
</feature>
<feature type="region of interest" description="Disordered" evidence="12">
    <location>
        <begin position="1"/>
        <end position="25"/>
    </location>
</feature>
<comment type="similarity">
    <text evidence="2">Belongs to the DEAD box helicase family. DDX54/DBP10 subfamily.</text>
</comment>
<keyword evidence="8" id="KW-0694">RNA-binding</keyword>
<dbReference type="Pfam" id="PF00271">
    <property type="entry name" value="Helicase_C"/>
    <property type="match status" value="1"/>
</dbReference>
<comment type="caution">
    <text evidence="16">The sequence shown here is derived from an EMBL/GenBank/DDBJ whole genome shotgun (WGS) entry which is preliminary data.</text>
</comment>
<keyword evidence="17" id="KW-1185">Reference proteome</keyword>
<dbReference type="GO" id="GO:0016887">
    <property type="term" value="F:ATP hydrolysis activity"/>
    <property type="evidence" value="ECO:0007669"/>
    <property type="project" value="RHEA"/>
</dbReference>